<evidence type="ECO:0000313" key="4">
    <source>
        <dbReference type="Proteomes" id="UP000557842"/>
    </source>
</evidence>
<organism evidence="2">
    <name type="scientific">Campylobacter fetus</name>
    <dbReference type="NCBI Taxonomy" id="196"/>
    <lineage>
        <taxon>Bacteria</taxon>
        <taxon>Pseudomonadati</taxon>
        <taxon>Campylobacterota</taxon>
        <taxon>Epsilonproteobacteria</taxon>
        <taxon>Campylobacterales</taxon>
        <taxon>Campylobacteraceae</taxon>
        <taxon>Campylobacter</taxon>
    </lineage>
</organism>
<name>A0A5L4IMF7_CAMFE</name>
<dbReference type="EMBL" id="AACCXM010000002">
    <property type="protein sequence ID" value="EAK0468602.1"/>
    <property type="molecule type" value="Genomic_DNA"/>
</dbReference>
<gene>
    <name evidence="2" type="ORF">AAH17_05530</name>
    <name evidence="3" type="ORF">AAH24_04345</name>
    <name evidence="1" type="ORF">BVH53_07150</name>
</gene>
<dbReference type="EMBL" id="AABQDW010000012">
    <property type="protein sequence ID" value="EAI5408475.1"/>
    <property type="molecule type" value="Genomic_DNA"/>
</dbReference>
<evidence type="ECO:0000313" key="1">
    <source>
        <dbReference type="EMBL" id="EAI5408475.1"/>
    </source>
</evidence>
<comment type="caution">
    <text evidence="2">The sequence shown here is derived from an EMBL/GenBank/DDBJ whole genome shotgun (WGS) entry which is preliminary data.</text>
</comment>
<dbReference type="Proteomes" id="UP000557842">
    <property type="component" value="Unassembled WGS sequence"/>
</dbReference>
<dbReference type="RefSeq" id="WP_052040223.1">
    <property type="nucleotide sequence ID" value="NZ_AABUZP020000024.1"/>
</dbReference>
<dbReference type="EMBL" id="AACCXK010000007">
    <property type="protein sequence ID" value="EAK0453117.1"/>
    <property type="molecule type" value="Genomic_DNA"/>
</dbReference>
<dbReference type="AlphaFoldDB" id="A0A5L4IMF7"/>
<evidence type="ECO:0000313" key="3">
    <source>
        <dbReference type="EMBL" id="EAK0468602.1"/>
    </source>
</evidence>
<proteinExistence type="predicted"/>
<accession>A0A5L4IMF7</accession>
<evidence type="ECO:0008006" key="5">
    <source>
        <dbReference type="Google" id="ProtNLM"/>
    </source>
</evidence>
<protein>
    <recommendedName>
        <fullName evidence="5">Periplasmic protein</fullName>
    </recommendedName>
</protein>
<sequence>MKNLFFLLIGGILVGTLAAFLYYMGKDYSVPKSQVKEASIACDLNIEECDVDTKLGNVTFSFYPRPLVGMAPTTLKISGLPQNIKDPNVRIYGLNMEMGVISAPLTKQGSSYTANIVISLCVISRMEYRLEVLSGDKPLGVSIDFYIKS</sequence>
<reference evidence="2 4" key="1">
    <citation type="submission" date="2018-05" db="EMBL/GenBank/DDBJ databases">
        <authorList>
            <consortium name="PulseNet: The National Subtyping Network for Foodborne Disease Surveillance"/>
            <person name="Tarr C.L."/>
            <person name="Trees E."/>
            <person name="Katz L.S."/>
            <person name="Carleton-Romer H.A."/>
            <person name="Stroika S."/>
            <person name="Kucerova Z."/>
            <person name="Roache K.F."/>
            <person name="Sabol A.L."/>
            <person name="Besser J."/>
            <person name="Gerner-Smidt P."/>
        </authorList>
    </citation>
    <scope>NUCLEOTIDE SEQUENCE</scope>
    <source>
        <strain evidence="2">2014D-0197</strain>
        <strain evidence="1 4">2016D-0221</strain>
        <strain evidence="3">D4313</strain>
    </source>
</reference>
<evidence type="ECO:0000313" key="2">
    <source>
        <dbReference type="EMBL" id="EAK0453117.1"/>
    </source>
</evidence>